<proteinExistence type="predicted"/>
<comment type="function">
    <text evidence="1">PPIases accelerate the folding of proteins. It catalyzes the cis-trans isomerization of proline imidic peptide bonds in oligopeptides.</text>
</comment>
<dbReference type="PANTHER" id="PTHR45625">
    <property type="entry name" value="PEPTIDYL-PROLYL CIS-TRANS ISOMERASE-RELATED"/>
    <property type="match status" value="1"/>
</dbReference>
<evidence type="ECO:0000256" key="3">
    <source>
        <dbReference type="SAM" id="SignalP"/>
    </source>
</evidence>
<feature type="signal peptide" evidence="3">
    <location>
        <begin position="1"/>
        <end position="26"/>
    </location>
</feature>
<evidence type="ECO:0000313" key="6">
    <source>
        <dbReference type="Proteomes" id="UP000656804"/>
    </source>
</evidence>
<feature type="region of interest" description="Disordered" evidence="2">
    <location>
        <begin position="36"/>
        <end position="64"/>
    </location>
</feature>
<gene>
    <name evidence="5" type="ORF">ISG29_18960</name>
</gene>
<dbReference type="Gene3D" id="2.40.100.10">
    <property type="entry name" value="Cyclophilin-like"/>
    <property type="match status" value="1"/>
</dbReference>
<dbReference type="EMBL" id="JADIVZ010000015">
    <property type="protein sequence ID" value="MBF4163760.1"/>
    <property type="molecule type" value="Genomic_DNA"/>
</dbReference>
<evidence type="ECO:0000256" key="2">
    <source>
        <dbReference type="SAM" id="MobiDB-lite"/>
    </source>
</evidence>
<dbReference type="InterPro" id="IPR029000">
    <property type="entry name" value="Cyclophilin-like_dom_sf"/>
</dbReference>
<dbReference type="InterPro" id="IPR002130">
    <property type="entry name" value="Cyclophilin-type_PPIase_dom"/>
</dbReference>
<name>A0A930Y7T1_9ACTN</name>
<reference evidence="5" key="1">
    <citation type="submission" date="2020-11" db="EMBL/GenBank/DDBJ databases">
        <title>Nocardioides sp. CBS4Y-1, whole genome shotgun sequence.</title>
        <authorList>
            <person name="Tuo L."/>
        </authorList>
    </citation>
    <scope>NUCLEOTIDE SEQUENCE</scope>
    <source>
        <strain evidence="5">CBS4Y-1</strain>
    </source>
</reference>
<dbReference type="SUPFAM" id="SSF50891">
    <property type="entry name" value="Cyclophilin-like"/>
    <property type="match status" value="1"/>
</dbReference>
<comment type="caution">
    <text evidence="5">The sequence shown here is derived from an EMBL/GenBank/DDBJ whole genome shotgun (WGS) entry which is preliminary data.</text>
</comment>
<protein>
    <submittedName>
        <fullName evidence="5">Peptidylprolyl isomerase</fullName>
    </submittedName>
</protein>
<feature type="domain" description="PPIase cyclophilin-type" evidence="4">
    <location>
        <begin position="75"/>
        <end position="223"/>
    </location>
</feature>
<sequence>MPSRALATPLTLAATLVLASALTACGSDDGSTASASTTSCDYPTGGQSAAKPVDPPSSDAPDSGEVAVDFATDQGDFTATLNAAAAPCTVNSFVSLADQGYFDDTSCHRLTTQGIYVVQCGDPTGTGGGGPGYTVPDEYDGSEKYPAGTLAMANTGQPDTGGSQFFMVYRDTDLPPQYTVFGTVDADGLAALEKVAKGGVGQEVFGPGDGVPAVPLTFTSVTPRQQ</sequence>
<keyword evidence="6" id="KW-1185">Reference proteome</keyword>
<evidence type="ECO:0000259" key="4">
    <source>
        <dbReference type="PROSITE" id="PS50072"/>
    </source>
</evidence>
<keyword evidence="5" id="KW-0413">Isomerase</keyword>
<feature type="chain" id="PRO_5038570234" evidence="3">
    <location>
        <begin position="27"/>
        <end position="226"/>
    </location>
</feature>
<dbReference type="PANTHER" id="PTHR45625:SF3">
    <property type="entry name" value="PEPTIDYL-PROLYL CIS-TRANS ISOMERASE B-RELATED"/>
    <property type="match status" value="1"/>
</dbReference>
<dbReference type="Proteomes" id="UP000656804">
    <property type="component" value="Unassembled WGS sequence"/>
</dbReference>
<evidence type="ECO:0000256" key="1">
    <source>
        <dbReference type="ARBA" id="ARBA00002388"/>
    </source>
</evidence>
<organism evidence="5 6">
    <name type="scientific">Nocardioides acrostichi</name>
    <dbReference type="NCBI Taxonomy" id="2784339"/>
    <lineage>
        <taxon>Bacteria</taxon>
        <taxon>Bacillati</taxon>
        <taxon>Actinomycetota</taxon>
        <taxon>Actinomycetes</taxon>
        <taxon>Propionibacteriales</taxon>
        <taxon>Nocardioidaceae</taxon>
        <taxon>Nocardioides</taxon>
    </lineage>
</organism>
<dbReference type="AlphaFoldDB" id="A0A930Y7T1"/>
<accession>A0A930Y7T1</accession>
<dbReference type="Pfam" id="PF00160">
    <property type="entry name" value="Pro_isomerase"/>
    <property type="match status" value="1"/>
</dbReference>
<keyword evidence="3" id="KW-0732">Signal</keyword>
<dbReference type="RefSeq" id="WP_194505026.1">
    <property type="nucleotide sequence ID" value="NZ_JADIVZ010000015.1"/>
</dbReference>
<dbReference type="PROSITE" id="PS50072">
    <property type="entry name" value="CSA_PPIASE_2"/>
    <property type="match status" value="1"/>
</dbReference>
<dbReference type="InterPro" id="IPR044666">
    <property type="entry name" value="Cyclophilin_A-like"/>
</dbReference>
<feature type="compositionally biased region" description="Low complexity" evidence="2">
    <location>
        <begin position="48"/>
        <end position="63"/>
    </location>
</feature>
<evidence type="ECO:0000313" key="5">
    <source>
        <dbReference type="EMBL" id="MBF4163760.1"/>
    </source>
</evidence>
<dbReference type="CDD" id="cd00317">
    <property type="entry name" value="cyclophilin"/>
    <property type="match status" value="1"/>
</dbReference>
<dbReference type="PROSITE" id="PS51257">
    <property type="entry name" value="PROKAR_LIPOPROTEIN"/>
    <property type="match status" value="1"/>
</dbReference>
<dbReference type="GO" id="GO:0003755">
    <property type="term" value="F:peptidyl-prolyl cis-trans isomerase activity"/>
    <property type="evidence" value="ECO:0007669"/>
    <property type="project" value="InterPro"/>
</dbReference>